<proteinExistence type="predicted"/>
<dbReference type="Pfam" id="PF12706">
    <property type="entry name" value="Lactamase_B_2"/>
    <property type="match status" value="1"/>
</dbReference>
<dbReference type="InterPro" id="IPR001279">
    <property type="entry name" value="Metallo-B-lactamas"/>
</dbReference>
<evidence type="ECO:0000313" key="5">
    <source>
        <dbReference type="Proteomes" id="UP000550260"/>
    </source>
</evidence>
<dbReference type="SUPFAM" id="SSF56281">
    <property type="entry name" value="Metallo-hydrolase/oxidoreductase"/>
    <property type="match status" value="1"/>
</dbReference>
<keyword evidence="1" id="KW-0540">Nuclease</keyword>
<dbReference type="Gene3D" id="3.60.15.10">
    <property type="entry name" value="Ribonuclease Z/Hydroxyacylglutathione hydrolase-like"/>
    <property type="match status" value="1"/>
</dbReference>
<organism evidence="4 5">
    <name type="scientific">Amycolatopsis echigonensis</name>
    <dbReference type="NCBI Taxonomy" id="2576905"/>
    <lineage>
        <taxon>Bacteria</taxon>
        <taxon>Bacillati</taxon>
        <taxon>Actinomycetota</taxon>
        <taxon>Actinomycetes</taxon>
        <taxon>Pseudonocardiales</taxon>
        <taxon>Pseudonocardiaceae</taxon>
        <taxon>Amycolatopsis</taxon>
    </lineage>
</organism>
<evidence type="ECO:0000256" key="1">
    <source>
        <dbReference type="ARBA" id="ARBA00022759"/>
    </source>
</evidence>
<reference evidence="4 5" key="1">
    <citation type="submission" date="2020-08" db="EMBL/GenBank/DDBJ databases">
        <title>Amycolatopsis echigonensis JCM 21831.</title>
        <authorList>
            <person name="Tedsree N."/>
            <person name="Kuncharoen N."/>
            <person name="Likhitwitayawuid K."/>
            <person name="Tanasupawat S."/>
        </authorList>
    </citation>
    <scope>NUCLEOTIDE SEQUENCE [LARGE SCALE GENOMIC DNA]</scope>
    <source>
        <strain evidence="4 5">JCM 21831</strain>
    </source>
</reference>
<dbReference type="CDD" id="cd07719">
    <property type="entry name" value="arylsulfatase_AtsA-like_MBL-fold"/>
    <property type="match status" value="1"/>
</dbReference>
<dbReference type="Proteomes" id="UP000550260">
    <property type="component" value="Unassembled WGS sequence"/>
</dbReference>
<accession>A0A8E1W872</accession>
<name>A0A8E1W872_9PSEU</name>
<protein>
    <submittedName>
        <fullName evidence="4">MBL fold metallo-hydrolase</fullName>
    </submittedName>
</protein>
<feature type="domain" description="Metallo-beta-lactamase" evidence="3">
    <location>
        <begin position="180"/>
        <end position="287"/>
    </location>
</feature>
<dbReference type="EMBL" id="JACJHR010000130">
    <property type="protein sequence ID" value="MBB2505916.1"/>
    <property type="molecule type" value="Genomic_DNA"/>
</dbReference>
<dbReference type="GO" id="GO:0042781">
    <property type="term" value="F:3'-tRNA processing endoribonuclease activity"/>
    <property type="evidence" value="ECO:0007669"/>
    <property type="project" value="TreeGrafter"/>
</dbReference>
<dbReference type="InterPro" id="IPR044094">
    <property type="entry name" value="AtsA-like_MBL-fold"/>
</dbReference>
<dbReference type="InterPro" id="IPR036866">
    <property type="entry name" value="RibonucZ/Hydroxyglut_hydro"/>
</dbReference>
<dbReference type="PANTHER" id="PTHR46018">
    <property type="entry name" value="ZINC PHOSPHODIESTERASE ELAC PROTEIN 1"/>
    <property type="match status" value="1"/>
</dbReference>
<dbReference type="PANTHER" id="PTHR46018:SF2">
    <property type="entry name" value="ZINC PHOSPHODIESTERASE ELAC PROTEIN 1"/>
    <property type="match status" value="1"/>
</dbReference>
<dbReference type="AlphaFoldDB" id="A0A8E1W872"/>
<comment type="caution">
    <text evidence="4">The sequence shown here is derived from an EMBL/GenBank/DDBJ whole genome shotgun (WGS) entry which is preliminary data.</text>
</comment>
<gene>
    <name evidence="4" type="ORF">H5411_43255</name>
</gene>
<evidence type="ECO:0000313" key="4">
    <source>
        <dbReference type="EMBL" id="MBB2505916.1"/>
    </source>
</evidence>
<keyword evidence="2" id="KW-0378">Hydrolase</keyword>
<evidence type="ECO:0000259" key="3">
    <source>
        <dbReference type="Pfam" id="PF12706"/>
    </source>
</evidence>
<evidence type="ECO:0000256" key="2">
    <source>
        <dbReference type="ARBA" id="ARBA00022801"/>
    </source>
</evidence>
<sequence>MLRRRAGGRVLRRGDQGPHAGRGFAVTDALRVVLLGTAAGPYPAPGRQGCANAVVVGGRVYLVDAGYGTLGKYVSAGLSLRDLAGVFVTHLHSDHVAELFTLFLLGWGPANQGVVDPVRVYGPGPDPTDPGPPAAGTEGLVAASLAAFGQDVAVRQRTSDRPRLAGLIRASDLSVAAGAEIVVHEDDRVRVTARAVPHPPLRLALGYRFETEHGVVAFSGDTARSDAVGELAADADLLVHEAMEPDFYRSIGYSPKLLDFLAASHTSPADVGRVAAAAGARRVALSHLGPADPARLDDEGWLNRVRPHYSGPVVVGHDLLDLTV</sequence>
<keyword evidence="1" id="KW-0255">Endonuclease</keyword>